<dbReference type="PANTHER" id="PTHR35867:SF1">
    <property type="entry name" value="PROTEIN RSEC"/>
    <property type="match status" value="1"/>
</dbReference>
<gene>
    <name evidence="2" type="ORF">SAMN02745883_00415</name>
</gene>
<feature type="transmembrane region" description="Helical" evidence="1">
    <location>
        <begin position="100"/>
        <end position="118"/>
    </location>
</feature>
<dbReference type="InterPro" id="IPR007359">
    <property type="entry name" value="SigmaE_reg_RseC_MucC"/>
</dbReference>
<keyword evidence="1" id="KW-1133">Transmembrane helix</keyword>
<proteinExistence type="predicted"/>
<dbReference type="PANTHER" id="PTHR35867">
    <property type="entry name" value="PROTEIN RSEC"/>
    <property type="match status" value="1"/>
</dbReference>
<name>A0A1M6LZV5_9FIRM</name>
<keyword evidence="1" id="KW-0812">Transmembrane</keyword>
<dbReference type="EMBL" id="FRAJ01000003">
    <property type="protein sequence ID" value="SHJ76771.1"/>
    <property type="molecule type" value="Genomic_DNA"/>
</dbReference>
<dbReference type="STRING" id="1121266.SAMN02745883_00415"/>
<sequence length="140" mass="15773">MKRTGKVIEIKGNRAKVTLQKHSACGNCGACHIGDENMNIDIEAINEINAKVGDFVEIDLETPNVLMAAFIAYGIPFFTLIFGIFGSFKIFEILNISNKEMYSFIVGFILLVISYLCIKLNETRFKDSKKYYSKITKILS</sequence>
<keyword evidence="3" id="KW-1185">Reference proteome</keyword>
<feature type="transmembrane region" description="Helical" evidence="1">
    <location>
        <begin position="65"/>
        <end position="88"/>
    </location>
</feature>
<dbReference type="InterPro" id="IPR026268">
    <property type="entry name" value="RseC"/>
</dbReference>
<dbReference type="Proteomes" id="UP000184082">
    <property type="component" value="Unassembled WGS sequence"/>
</dbReference>
<keyword evidence="1" id="KW-0472">Membrane</keyword>
<evidence type="ECO:0000313" key="3">
    <source>
        <dbReference type="Proteomes" id="UP000184082"/>
    </source>
</evidence>
<dbReference type="Pfam" id="PF04246">
    <property type="entry name" value="RseC_MucC"/>
    <property type="match status" value="1"/>
</dbReference>
<organism evidence="2 3">
    <name type="scientific">Caminicella sporogenes DSM 14501</name>
    <dbReference type="NCBI Taxonomy" id="1121266"/>
    <lineage>
        <taxon>Bacteria</taxon>
        <taxon>Bacillati</taxon>
        <taxon>Bacillota</taxon>
        <taxon>Clostridia</taxon>
        <taxon>Peptostreptococcales</taxon>
        <taxon>Caminicellaceae</taxon>
        <taxon>Caminicella</taxon>
    </lineage>
</organism>
<dbReference type="RefSeq" id="WP_072965708.1">
    <property type="nucleotide sequence ID" value="NZ_FRAJ01000003.1"/>
</dbReference>
<protein>
    <submittedName>
        <fullName evidence="2">Positive regulator of sigma(E), RseC/MucC</fullName>
    </submittedName>
</protein>
<evidence type="ECO:0000313" key="2">
    <source>
        <dbReference type="EMBL" id="SHJ76771.1"/>
    </source>
</evidence>
<dbReference type="AlphaFoldDB" id="A0A1M6LZV5"/>
<reference evidence="2 3" key="1">
    <citation type="submission" date="2016-11" db="EMBL/GenBank/DDBJ databases">
        <authorList>
            <person name="Jaros S."/>
            <person name="Januszkiewicz K."/>
            <person name="Wedrychowicz H."/>
        </authorList>
    </citation>
    <scope>NUCLEOTIDE SEQUENCE [LARGE SCALE GENOMIC DNA]</scope>
    <source>
        <strain evidence="2 3">DSM 14501</strain>
    </source>
</reference>
<evidence type="ECO:0000256" key="1">
    <source>
        <dbReference type="SAM" id="Phobius"/>
    </source>
</evidence>
<dbReference type="PIRSF" id="PIRSF004923">
    <property type="entry name" value="RseC"/>
    <property type="match status" value="1"/>
</dbReference>
<accession>A0A1M6LZV5</accession>